<evidence type="ECO:0000256" key="4">
    <source>
        <dbReference type="ARBA" id="ARBA00023295"/>
    </source>
</evidence>
<evidence type="ECO:0000256" key="2">
    <source>
        <dbReference type="ARBA" id="ARBA00022729"/>
    </source>
</evidence>
<dbReference type="InterPro" id="IPR008928">
    <property type="entry name" value="6-hairpin_glycosidase_sf"/>
</dbReference>
<evidence type="ECO:0000256" key="7">
    <source>
        <dbReference type="SAM" id="SignalP"/>
    </source>
</evidence>
<feature type="chain" id="PRO_5011957938" description="Glucanase" evidence="7">
    <location>
        <begin position="27"/>
        <end position="472"/>
    </location>
</feature>
<dbReference type="InterPro" id="IPR002037">
    <property type="entry name" value="Glyco_hydro_8"/>
</dbReference>
<proteinExistence type="inferred from homology"/>
<dbReference type="Gene3D" id="1.50.10.10">
    <property type="match status" value="1"/>
</dbReference>
<evidence type="ECO:0000313" key="9">
    <source>
        <dbReference type="EMBL" id="SHM39017.1"/>
    </source>
</evidence>
<reference evidence="9 10" key="1">
    <citation type="submission" date="2016-11" db="EMBL/GenBank/DDBJ databases">
        <authorList>
            <person name="Jaros S."/>
            <person name="Januszkiewicz K."/>
            <person name="Wedrychowicz H."/>
        </authorList>
    </citation>
    <scope>NUCLEOTIDE SEQUENCE [LARGE SCALE GENOMIC DNA]</scope>
    <source>
        <strain evidence="9 10">Y1</strain>
    </source>
</reference>
<name>A0A1M7IF01_RUMFL</name>
<keyword evidence="4 6" id="KW-0326">Glycosidase</keyword>
<accession>A0A1M7IF01</accession>
<organism evidence="9 10">
    <name type="scientific">Ruminococcus flavefaciens</name>
    <dbReference type="NCBI Taxonomy" id="1265"/>
    <lineage>
        <taxon>Bacteria</taxon>
        <taxon>Bacillati</taxon>
        <taxon>Bacillota</taxon>
        <taxon>Clostridia</taxon>
        <taxon>Eubacteriales</taxon>
        <taxon>Oscillospiraceae</taxon>
        <taxon>Ruminococcus</taxon>
    </lineage>
</organism>
<dbReference type="InterPro" id="IPR019834">
    <property type="entry name" value="Glyco_hydro_8_CS"/>
</dbReference>
<dbReference type="Pfam" id="PF01270">
    <property type="entry name" value="Glyco_hydro_8"/>
    <property type="match status" value="1"/>
</dbReference>
<evidence type="ECO:0000259" key="8">
    <source>
        <dbReference type="PROSITE" id="PS51766"/>
    </source>
</evidence>
<dbReference type="InterPro" id="IPR012341">
    <property type="entry name" value="6hp_glycosidase-like_sf"/>
</dbReference>
<protein>
    <recommendedName>
        <fullName evidence="6">Glucanase</fullName>
        <ecNumber evidence="6">3.2.1.-</ecNumber>
    </recommendedName>
</protein>
<dbReference type="PROSITE" id="PS51766">
    <property type="entry name" value="DOCKERIN"/>
    <property type="match status" value="1"/>
</dbReference>
<dbReference type="EC" id="3.2.1.-" evidence="6"/>
<keyword evidence="6" id="KW-0119">Carbohydrate metabolism</keyword>
<evidence type="ECO:0000313" key="10">
    <source>
        <dbReference type="Proteomes" id="UP000184394"/>
    </source>
</evidence>
<sequence length="472" mass="53243">MKKKLSALLGCVLLLNMISIPIPASAQTLTNDTKHYYEDWKETYLRQNPYVKDETQYYVFYGEKEYAEAHSTVEVTVSEAHGYGMLITALMSDYDSEAKNIFDGMYHYYLAHPSSIGSHLMAWQQSDNGKALVDSNGADSATDGDLDIAYALLLADKVWGSSGEINYRQAAELVIDDIMKYDVSHDDNILRLGDWAYDVDKNDKYYTATRASDFIMQYFPVFYEVTGDERWMQLYDNTYSIINHFVEKYQTGLLPDFIIKDSSGEWIPAPANFLENENDGVYEYNSCRVPWRISTDALVGKNEDAKKYAETVNAFIVKETGCNPEKIMAGYTPDGKAVADWDDLCFTAPLMLSAAASGDTKWHDTIRKEVLDIGVDSYFGNTIAMLCLITDDGGWLVPETTAAKLNGDVNNDGEFNVSDVVLFQKWLLAVPNVELKNWKAGDLCEDDRLDVFDMIAMRKHLIAGQSITKEIL</sequence>
<dbReference type="OrthoDB" id="9803461at2"/>
<comment type="similarity">
    <text evidence="1 6">Belongs to the glycosyl hydrolase 8 (cellulase D) family.</text>
</comment>
<dbReference type="CDD" id="cd14256">
    <property type="entry name" value="Dockerin_I"/>
    <property type="match status" value="1"/>
</dbReference>
<keyword evidence="6" id="KW-0624">Polysaccharide degradation</keyword>
<dbReference type="RefSeq" id="WP_072949639.1">
    <property type="nucleotide sequence ID" value="NZ_FRCT01000004.1"/>
</dbReference>
<dbReference type="SUPFAM" id="SSF48208">
    <property type="entry name" value="Six-hairpin glycosidases"/>
    <property type="match status" value="1"/>
</dbReference>
<dbReference type="EMBL" id="FRCT01000004">
    <property type="protein sequence ID" value="SHM39017.1"/>
    <property type="molecule type" value="Genomic_DNA"/>
</dbReference>
<keyword evidence="3 6" id="KW-0378">Hydrolase</keyword>
<feature type="signal peptide" evidence="7">
    <location>
        <begin position="1"/>
        <end position="26"/>
    </location>
</feature>
<evidence type="ECO:0000256" key="1">
    <source>
        <dbReference type="ARBA" id="ARBA00009209"/>
    </source>
</evidence>
<evidence type="ECO:0000256" key="3">
    <source>
        <dbReference type="ARBA" id="ARBA00022801"/>
    </source>
</evidence>
<dbReference type="Gene3D" id="1.10.1330.10">
    <property type="entry name" value="Dockerin domain"/>
    <property type="match status" value="1"/>
</dbReference>
<dbReference type="PROSITE" id="PS00812">
    <property type="entry name" value="GLYCOSYL_HYDROL_F8"/>
    <property type="match status" value="1"/>
</dbReference>
<keyword evidence="2 7" id="KW-0732">Signal</keyword>
<dbReference type="InterPro" id="IPR036439">
    <property type="entry name" value="Dockerin_dom_sf"/>
</dbReference>
<gene>
    <name evidence="9" type="ORF">SAMN04487860_10466</name>
</gene>
<evidence type="ECO:0000256" key="5">
    <source>
        <dbReference type="PROSITE-ProRule" id="PRU10058"/>
    </source>
</evidence>
<feature type="active site" description="Nucleophile" evidence="5">
    <location>
        <position position="143"/>
    </location>
</feature>
<dbReference type="PRINTS" id="PR00735">
    <property type="entry name" value="GLHYDRLASE8"/>
</dbReference>
<dbReference type="GO" id="GO:0000272">
    <property type="term" value="P:polysaccharide catabolic process"/>
    <property type="evidence" value="ECO:0007669"/>
    <property type="project" value="UniProtKB-KW"/>
</dbReference>
<dbReference type="GO" id="GO:0004553">
    <property type="term" value="F:hydrolase activity, hydrolyzing O-glycosyl compounds"/>
    <property type="evidence" value="ECO:0007669"/>
    <property type="project" value="InterPro"/>
</dbReference>
<dbReference type="AlphaFoldDB" id="A0A1M7IF01"/>
<dbReference type="Proteomes" id="UP000184394">
    <property type="component" value="Unassembled WGS sequence"/>
</dbReference>
<dbReference type="InterPro" id="IPR016134">
    <property type="entry name" value="Dockerin_dom"/>
</dbReference>
<dbReference type="SUPFAM" id="SSF63446">
    <property type="entry name" value="Type I dockerin domain"/>
    <property type="match status" value="1"/>
</dbReference>
<feature type="domain" description="Dockerin" evidence="8">
    <location>
        <begin position="402"/>
        <end position="470"/>
    </location>
</feature>
<evidence type="ECO:0000256" key="6">
    <source>
        <dbReference type="RuleBase" id="RU361167"/>
    </source>
</evidence>